<dbReference type="PANTHER" id="PTHR30126">
    <property type="entry name" value="HTH-TYPE TRANSCRIPTIONAL REGULATOR"/>
    <property type="match status" value="1"/>
</dbReference>
<dbReference type="PROSITE" id="PS50931">
    <property type="entry name" value="HTH_LYSR"/>
    <property type="match status" value="1"/>
</dbReference>
<dbReference type="InterPro" id="IPR036390">
    <property type="entry name" value="WH_DNA-bd_sf"/>
</dbReference>
<dbReference type="EMBL" id="JACOOK010000001">
    <property type="protein sequence ID" value="MBC5615889.1"/>
    <property type="molecule type" value="Genomic_DNA"/>
</dbReference>
<keyword evidence="4" id="KW-0804">Transcription</keyword>
<keyword evidence="3" id="KW-0238">DNA-binding</keyword>
<keyword evidence="2" id="KW-0805">Transcription regulation</keyword>
<comment type="caution">
    <text evidence="6">The sequence shown here is derived from an EMBL/GenBank/DDBJ whole genome shotgun (WGS) entry which is preliminary data.</text>
</comment>
<dbReference type="Gene3D" id="3.40.190.290">
    <property type="match status" value="1"/>
</dbReference>
<feature type="domain" description="HTH lysR-type" evidence="5">
    <location>
        <begin position="1"/>
        <end position="59"/>
    </location>
</feature>
<dbReference type="InterPro" id="IPR005119">
    <property type="entry name" value="LysR_subst-bd"/>
</dbReference>
<keyword evidence="7" id="KW-1185">Reference proteome</keyword>
<reference evidence="6 7" key="1">
    <citation type="submission" date="2020-08" db="EMBL/GenBank/DDBJ databases">
        <title>Genome public.</title>
        <authorList>
            <person name="Liu C."/>
            <person name="Sun Q."/>
        </authorList>
    </citation>
    <scope>NUCLEOTIDE SEQUENCE [LARGE SCALE GENOMIC DNA]</scope>
    <source>
        <strain evidence="6 7">New-7</strain>
    </source>
</reference>
<dbReference type="InterPro" id="IPR000847">
    <property type="entry name" value="LysR_HTH_N"/>
</dbReference>
<protein>
    <submittedName>
        <fullName evidence="6">LysR family transcriptional regulator</fullName>
    </submittedName>
</protein>
<evidence type="ECO:0000313" key="7">
    <source>
        <dbReference type="Proteomes" id="UP000636891"/>
    </source>
</evidence>
<dbReference type="CDD" id="cd08420">
    <property type="entry name" value="PBP2_CysL_like"/>
    <property type="match status" value="1"/>
</dbReference>
<dbReference type="Pfam" id="PF03466">
    <property type="entry name" value="LysR_substrate"/>
    <property type="match status" value="1"/>
</dbReference>
<dbReference type="Gene3D" id="1.10.10.10">
    <property type="entry name" value="Winged helix-like DNA-binding domain superfamily/Winged helix DNA-binding domain"/>
    <property type="match status" value="1"/>
</dbReference>
<comment type="similarity">
    <text evidence="1">Belongs to the LysR transcriptional regulatory family.</text>
</comment>
<name>A0ABR7CJX1_9BACT</name>
<organism evidence="6 7">
    <name type="scientific">Alistipes hominis</name>
    <dbReference type="NCBI Taxonomy" id="2763015"/>
    <lineage>
        <taxon>Bacteria</taxon>
        <taxon>Pseudomonadati</taxon>
        <taxon>Bacteroidota</taxon>
        <taxon>Bacteroidia</taxon>
        <taxon>Bacteroidales</taxon>
        <taxon>Rikenellaceae</taxon>
        <taxon>Alistipes</taxon>
    </lineage>
</organism>
<evidence type="ECO:0000256" key="2">
    <source>
        <dbReference type="ARBA" id="ARBA00023015"/>
    </source>
</evidence>
<proteinExistence type="inferred from homology"/>
<accession>A0ABR7CJX1</accession>
<dbReference type="Proteomes" id="UP000636891">
    <property type="component" value="Unassembled WGS sequence"/>
</dbReference>
<dbReference type="PRINTS" id="PR00039">
    <property type="entry name" value="HTHLYSR"/>
</dbReference>
<evidence type="ECO:0000313" key="6">
    <source>
        <dbReference type="EMBL" id="MBC5615889.1"/>
    </source>
</evidence>
<evidence type="ECO:0000259" key="5">
    <source>
        <dbReference type="PROSITE" id="PS50931"/>
    </source>
</evidence>
<evidence type="ECO:0000256" key="3">
    <source>
        <dbReference type="ARBA" id="ARBA00023125"/>
    </source>
</evidence>
<evidence type="ECO:0000256" key="4">
    <source>
        <dbReference type="ARBA" id="ARBA00023163"/>
    </source>
</evidence>
<gene>
    <name evidence="6" type="ORF">H8S08_02485</name>
</gene>
<dbReference type="Pfam" id="PF00126">
    <property type="entry name" value="HTH_1"/>
    <property type="match status" value="1"/>
</dbReference>
<dbReference type="PANTHER" id="PTHR30126:SF39">
    <property type="entry name" value="HTH-TYPE TRANSCRIPTIONAL REGULATOR CYSL"/>
    <property type="match status" value="1"/>
</dbReference>
<dbReference type="SUPFAM" id="SSF46785">
    <property type="entry name" value="Winged helix' DNA-binding domain"/>
    <property type="match status" value="1"/>
</dbReference>
<dbReference type="InterPro" id="IPR036388">
    <property type="entry name" value="WH-like_DNA-bd_sf"/>
</dbReference>
<dbReference type="SUPFAM" id="SSF53850">
    <property type="entry name" value="Periplasmic binding protein-like II"/>
    <property type="match status" value="1"/>
</dbReference>
<dbReference type="RefSeq" id="WP_101571246.1">
    <property type="nucleotide sequence ID" value="NZ_JACOOK010000001.1"/>
</dbReference>
<sequence length="300" mass="33832">MITDFRLKVFRAVAERLSFTRAADELFVTQPAVTKHINELEKQLGVPLFVRRRNAVALTPQGELLLGYVRRLLALYAELNDAFAGDGETFGGELAVGASTTISQYVLPAILSRFKKRYPEVRLTLCNGNTELIERMVADEKLDFGVIEGNAGNPQLHYETFMEDELVLVTASSNRSLRQEEIAAADLKKLPLVIRETGSGTLDVVERALASRGISLRTLPVEMQLDSTESIKHYLYGSDAVAFVSVQAVFEELRHNLLRVIEIADLSVVRRFSFVMRHGRNSRLCELFKQFCINYYNQKL</sequence>
<evidence type="ECO:0000256" key="1">
    <source>
        <dbReference type="ARBA" id="ARBA00009437"/>
    </source>
</evidence>